<organism evidence="5 7">
    <name type="scientific">Caldiarchaeum subterraneum</name>
    <dbReference type="NCBI Taxonomy" id="311458"/>
    <lineage>
        <taxon>Archaea</taxon>
        <taxon>Nitrososphaerota</taxon>
        <taxon>Candidatus Caldarchaeales</taxon>
        <taxon>Candidatus Caldarchaeaceae</taxon>
        <taxon>Candidatus Caldarchaeum</taxon>
    </lineage>
</organism>
<keyword evidence="2" id="KW-0238">DNA-binding</keyword>
<dbReference type="Proteomes" id="UP000008120">
    <property type="component" value="Chromosome"/>
</dbReference>
<evidence type="ECO:0000313" key="6">
    <source>
        <dbReference type="EMBL" id="BAJ50836.1"/>
    </source>
</evidence>
<dbReference type="EMBL" id="BA000048">
    <property type="protein sequence ID" value="BAJ50836.1"/>
    <property type="molecule type" value="Genomic_DNA"/>
</dbReference>
<name>E6N6W7_CALS0</name>
<dbReference type="GO" id="GO:0003677">
    <property type="term" value="F:DNA binding"/>
    <property type="evidence" value="ECO:0007669"/>
    <property type="project" value="UniProtKB-KW"/>
</dbReference>
<reference evidence="5 7" key="1">
    <citation type="journal article" date="2005" name="Environ. Microbiol.">
        <title>Genetic and functional properties of uncultivated thermophilic crenarchaeotes from a subsurface gold mine as revealed by analysis of genome fragments.</title>
        <authorList>
            <person name="Nunoura T."/>
            <person name="Hirayama H."/>
            <person name="Takami H."/>
            <person name="Oida H."/>
            <person name="Nishi S."/>
            <person name="Shimamura S."/>
            <person name="Suzuki Y."/>
            <person name="Inagaki F."/>
            <person name="Takai K."/>
            <person name="Nealson K.H."/>
            <person name="Horikoshi K."/>
        </authorList>
    </citation>
    <scope>NUCLEOTIDE SEQUENCE [LARGE SCALE GENOMIC DNA]</scope>
</reference>
<dbReference type="Gene3D" id="1.10.10.10">
    <property type="entry name" value="Winged helix-like DNA-binding domain superfamily/Winged helix DNA-binding domain"/>
    <property type="match status" value="1"/>
</dbReference>
<dbReference type="KEGG" id="csu:CSUB_C0983"/>
<evidence type="ECO:0000256" key="2">
    <source>
        <dbReference type="ARBA" id="ARBA00023125"/>
    </source>
</evidence>
<accession>E6N6W7</accession>
<dbReference type="Pfam" id="PF01638">
    <property type="entry name" value="HxlR"/>
    <property type="match status" value="1"/>
</dbReference>
<evidence type="ECO:0000259" key="4">
    <source>
        <dbReference type="PROSITE" id="PS51118"/>
    </source>
</evidence>
<evidence type="ECO:0000313" key="5">
    <source>
        <dbReference type="EMBL" id="BAJ48036.1"/>
    </source>
</evidence>
<sequence length="128" mass="14596">MTKETKRIICMCPIEGVIDLISKKWSLLIVNEIGNHGRIRYNMLMKELDGISPKILSDTLKALIKHNLVKREAYNEIPPRVEYTLTKEGDELRAATIPILQWALKQKGTVIAHCSCTLIEKGKKIEKI</sequence>
<dbReference type="InterPro" id="IPR036390">
    <property type="entry name" value="WH_DNA-bd_sf"/>
</dbReference>
<dbReference type="PANTHER" id="PTHR33204">
    <property type="entry name" value="TRANSCRIPTIONAL REGULATOR, MARR FAMILY"/>
    <property type="match status" value="1"/>
</dbReference>
<dbReference type="InterPro" id="IPR036388">
    <property type="entry name" value="WH-like_DNA-bd_sf"/>
</dbReference>
<dbReference type="InterPro" id="IPR002577">
    <property type="entry name" value="HTH_HxlR"/>
</dbReference>
<reference evidence="5 7" key="2">
    <citation type="journal article" date="2011" name="Nucleic Acids Res.">
        <title>Insights into the evolution of Archaea and eukaryotic protein modifier systems revealed by the genome of a novel archaeal group.</title>
        <authorList>
            <person name="Nunoura T."/>
            <person name="Takaki Y."/>
            <person name="Kakuta J."/>
            <person name="Nishi S."/>
            <person name="Sugahara J."/>
            <person name="Kazama H."/>
            <person name="Chee G."/>
            <person name="Hattori M."/>
            <person name="Kanai A."/>
            <person name="Atomi H."/>
            <person name="Takai K."/>
            <person name="Takami H."/>
        </authorList>
    </citation>
    <scope>NUCLEOTIDE SEQUENCE [LARGE SCALE GENOMIC DNA]</scope>
</reference>
<dbReference type="BioCyc" id="CCAL311458:G131R-991-MONOMER"/>
<dbReference type="AlphaFoldDB" id="E6N6W7"/>
<dbReference type="PANTHER" id="PTHR33204:SF18">
    <property type="entry name" value="TRANSCRIPTIONAL REGULATORY PROTEIN"/>
    <property type="match status" value="1"/>
</dbReference>
<keyword evidence="1" id="KW-0805">Transcription regulation</keyword>
<dbReference type="SUPFAM" id="SSF46785">
    <property type="entry name" value="Winged helix' DNA-binding domain"/>
    <property type="match status" value="1"/>
</dbReference>
<protein>
    <submittedName>
        <fullName evidence="5">Transcriptional regulator, HxlR family</fullName>
    </submittedName>
</protein>
<evidence type="ECO:0000256" key="3">
    <source>
        <dbReference type="ARBA" id="ARBA00023163"/>
    </source>
</evidence>
<proteinExistence type="predicted"/>
<evidence type="ECO:0000313" key="7">
    <source>
        <dbReference type="Proteomes" id="UP000008120"/>
    </source>
</evidence>
<dbReference type="EMBL" id="AP011852">
    <property type="protein sequence ID" value="BAJ48036.1"/>
    <property type="molecule type" value="Genomic_DNA"/>
</dbReference>
<feature type="domain" description="HTH hxlR-type" evidence="4">
    <location>
        <begin position="12"/>
        <end position="111"/>
    </location>
</feature>
<evidence type="ECO:0000256" key="1">
    <source>
        <dbReference type="ARBA" id="ARBA00023015"/>
    </source>
</evidence>
<dbReference type="STRING" id="311458.CSUB_C0983"/>
<gene>
    <name evidence="6" type="ORF">CSUB_C0983</name>
    <name evidence="5" type="ORF">HGMM_F28E01C37</name>
</gene>
<dbReference type="PROSITE" id="PS51118">
    <property type="entry name" value="HTH_HXLR"/>
    <property type="match status" value="1"/>
</dbReference>
<keyword evidence="3" id="KW-0804">Transcription</keyword>